<reference evidence="2 3" key="1">
    <citation type="submission" date="2010-12" db="EMBL/GenBank/DDBJ databases">
        <authorList>
            <person name="Muzny D."/>
            <person name="Qin X."/>
            <person name="Deng J."/>
            <person name="Jiang H."/>
            <person name="Liu Y."/>
            <person name="Qu J."/>
            <person name="Song X.-Z."/>
            <person name="Zhang L."/>
            <person name="Thornton R."/>
            <person name="Coyle M."/>
            <person name="Francisco L."/>
            <person name="Jackson L."/>
            <person name="Javaid M."/>
            <person name="Korchina V."/>
            <person name="Kovar C."/>
            <person name="Mata R."/>
            <person name="Mathew T."/>
            <person name="Ngo R."/>
            <person name="Nguyen L."/>
            <person name="Nguyen N."/>
            <person name="Okwuonu G."/>
            <person name="Ongeri F."/>
            <person name="Pham C."/>
            <person name="Simmons D."/>
            <person name="Wilczek-Boney K."/>
            <person name="Hale W."/>
            <person name="Jakkamsetti A."/>
            <person name="Pham P."/>
            <person name="Ruth R."/>
            <person name="San Lucas F."/>
            <person name="Warren J."/>
            <person name="Zhang J."/>
            <person name="Zhao Z."/>
            <person name="Zhou C."/>
            <person name="Zhu D."/>
            <person name="Lee S."/>
            <person name="Bess C."/>
            <person name="Blankenburg K."/>
            <person name="Forbes L."/>
            <person name="Fu Q."/>
            <person name="Gubbala S."/>
            <person name="Hirani K."/>
            <person name="Jayaseelan J.C."/>
            <person name="Lara F."/>
            <person name="Munidasa M."/>
            <person name="Palculict T."/>
            <person name="Patil S."/>
            <person name="Pu L.-L."/>
            <person name="Saada N."/>
            <person name="Tang L."/>
            <person name="Weissenberger G."/>
            <person name="Zhu Y."/>
            <person name="Hemphill L."/>
            <person name="Shang Y."/>
            <person name="Youmans B."/>
            <person name="Ayvaz T."/>
            <person name="Ross M."/>
            <person name="Santibanez J."/>
            <person name="Aqrawi P."/>
            <person name="Gross S."/>
            <person name="Joshi V."/>
            <person name="Fowler G."/>
            <person name="Nazareth L."/>
            <person name="Reid J."/>
            <person name="Worley K."/>
            <person name="Petrosino J."/>
            <person name="Highlander S."/>
            <person name="Gibbs R."/>
        </authorList>
    </citation>
    <scope>NUCLEOTIDE SEQUENCE [LARGE SCALE GENOMIC DNA]</scope>
    <source>
        <strain evidence="2 3">ATCC 51599</strain>
    </source>
</reference>
<feature type="transmembrane region" description="Helical" evidence="1">
    <location>
        <begin position="218"/>
        <end position="251"/>
    </location>
</feature>
<accession>E7RXC6</accession>
<feature type="transmembrane region" description="Helical" evidence="1">
    <location>
        <begin position="464"/>
        <end position="489"/>
    </location>
</feature>
<evidence type="ECO:0000313" key="2">
    <source>
        <dbReference type="EMBL" id="EFV94922.1"/>
    </source>
</evidence>
<comment type="caution">
    <text evidence="2">The sequence shown here is derived from an EMBL/GenBank/DDBJ whole genome shotgun (WGS) entry which is preliminary data.</text>
</comment>
<feature type="transmembrane region" description="Helical" evidence="1">
    <location>
        <begin position="343"/>
        <end position="361"/>
    </location>
</feature>
<dbReference type="RefSeq" id="WP_005673605.1">
    <property type="nucleotide sequence ID" value="NZ_CP146288.1"/>
</dbReference>
<feature type="transmembrane region" description="Helical" evidence="1">
    <location>
        <begin position="121"/>
        <end position="142"/>
    </location>
</feature>
<feature type="transmembrane region" description="Helical" evidence="1">
    <location>
        <begin position="166"/>
        <end position="186"/>
    </location>
</feature>
<dbReference type="EMBL" id="AEQP01000008">
    <property type="protein sequence ID" value="EFV94922.1"/>
    <property type="molecule type" value="Genomic_DNA"/>
</dbReference>
<dbReference type="Proteomes" id="UP000011021">
    <property type="component" value="Unassembled WGS sequence"/>
</dbReference>
<feature type="transmembrane region" description="Helical" evidence="1">
    <location>
        <begin position="258"/>
        <end position="284"/>
    </location>
</feature>
<keyword evidence="1" id="KW-0812">Transmembrane</keyword>
<feature type="transmembrane region" description="Helical" evidence="1">
    <location>
        <begin position="501"/>
        <end position="521"/>
    </location>
</feature>
<feature type="transmembrane region" description="Helical" evidence="1">
    <location>
        <begin position="422"/>
        <end position="444"/>
    </location>
</feature>
<feature type="transmembrane region" description="Helical" evidence="1">
    <location>
        <begin position="368"/>
        <end position="385"/>
    </location>
</feature>
<keyword evidence="1" id="KW-1133">Transmembrane helix</keyword>
<feature type="transmembrane region" description="Helical" evidence="1">
    <location>
        <begin position="87"/>
        <end position="109"/>
    </location>
</feature>
<dbReference type="AlphaFoldDB" id="E7RXC6"/>
<keyword evidence="3" id="KW-1185">Reference proteome</keyword>
<proteinExistence type="predicted"/>
<organism evidence="2 3">
    <name type="scientific">Lautropia mirabilis ATCC 51599</name>
    <dbReference type="NCBI Taxonomy" id="887898"/>
    <lineage>
        <taxon>Bacteria</taxon>
        <taxon>Pseudomonadati</taxon>
        <taxon>Pseudomonadota</taxon>
        <taxon>Betaproteobacteria</taxon>
        <taxon>Burkholderiales</taxon>
        <taxon>Burkholderiaceae</taxon>
        <taxon>Lautropia</taxon>
    </lineage>
</organism>
<sequence length="659" mass="71424">MTSSSSGSRVRPYLVTSADAARLPRWIPLLFCAVYVLAGLFGRDPWRTDDAIGFGIAHTMATGNSIDWLLPNVQGQLVPDEGGPLPFWVGALGMHAARLFNTLLASFFGHAADGWRIAPDLAMRLTAAAGIALAMTLLWYAARNLAVRPEIQPQDPFGAGASPQDFGHAVADAALLAVLACFGLIAPIHETTANASQTLCVALHLFGLSVAIDRPRRGGLLVGLAIAASLLTYGIPLAVVMLLATLLLLWLVVPFRLVAGWILLTMLPVAVLGSIVWPALLAYFSHSDAVVQALPLMEGDSNLPVDPAASQKVAEFFHGWLSWNAGMFGAPSGEALSQLGGTLPWYLWPLWPFVLWGMWRWRAGCREAPIAAPLFPLLLMLLASLCNPQTADHQATLTPMVLPMAVLTGMTLPMIRRNLVSVVDWFAVMIFSVASLAVWAYWVAFMSGWPPRMAARAEAALPGFVAHVSVIELIIGLLATGAWVLLVVWRVSRRPRPFWRPMALSSGGMVLTWLLLMTLWLPAGNWRKSYQELVIPTRALFASQPGCVLHAGTDAGELALFAYYAGARFVRLPDLRQQDEAPPKPVCPWLLVADDTPGTPINLPDLLGRAKDAGLDGATPAQILAQPWQSLWQRQRPFGKTPHLLGLYRRVPVETAPTP</sequence>
<dbReference type="HOGENOM" id="CLU_034283_0_0_4"/>
<feature type="transmembrane region" description="Helical" evidence="1">
    <location>
        <begin position="193"/>
        <end position="212"/>
    </location>
</feature>
<gene>
    <name evidence="2" type="ORF">HMPREF0551_1339</name>
</gene>
<feature type="transmembrane region" description="Helical" evidence="1">
    <location>
        <begin position="26"/>
        <end position="42"/>
    </location>
</feature>
<evidence type="ECO:0008006" key="4">
    <source>
        <dbReference type="Google" id="ProtNLM"/>
    </source>
</evidence>
<evidence type="ECO:0000313" key="3">
    <source>
        <dbReference type="Proteomes" id="UP000011021"/>
    </source>
</evidence>
<dbReference type="eggNOG" id="COG1807">
    <property type="taxonomic scope" value="Bacteria"/>
</dbReference>
<evidence type="ECO:0000256" key="1">
    <source>
        <dbReference type="SAM" id="Phobius"/>
    </source>
</evidence>
<feature type="transmembrane region" description="Helical" evidence="1">
    <location>
        <begin position="397"/>
        <end position="415"/>
    </location>
</feature>
<dbReference type="STRING" id="887898.HMPREF0551_1339"/>
<keyword evidence="1" id="KW-0472">Membrane</keyword>
<protein>
    <recommendedName>
        <fullName evidence="4">Tat pathway signal sequence domain protein</fullName>
    </recommendedName>
</protein>
<name>E7RXC6_9BURK</name>